<dbReference type="Gene3D" id="2.40.170.20">
    <property type="entry name" value="TonB-dependent receptor, beta-barrel domain"/>
    <property type="match status" value="1"/>
</dbReference>
<reference evidence="5 6" key="1">
    <citation type="submission" date="2024-08" db="EMBL/GenBank/DDBJ databases">
        <authorList>
            <person name="Ishaq N."/>
        </authorList>
    </citation>
    <scope>NUCLEOTIDE SEQUENCE [LARGE SCALE GENOMIC DNA]</scope>
    <source>
        <strain evidence="5 6">DSM 18651</strain>
    </source>
</reference>
<comment type="subcellular location">
    <subcellularLocation>
        <location evidence="1">Cell outer membrane</location>
    </subcellularLocation>
</comment>
<feature type="domain" description="TonB-dependent receptor-like beta-barrel" evidence="4">
    <location>
        <begin position="22"/>
        <end position="535"/>
    </location>
</feature>
<comment type="caution">
    <text evidence="5">The sequence shown here is derived from an EMBL/GenBank/DDBJ whole genome shotgun (WGS) entry which is preliminary data.</text>
</comment>
<keyword evidence="2" id="KW-0472">Membrane</keyword>
<keyword evidence="5" id="KW-0675">Receptor</keyword>
<dbReference type="InterPro" id="IPR000531">
    <property type="entry name" value="Beta-barrel_TonB"/>
</dbReference>
<dbReference type="RefSeq" id="WP_371841157.1">
    <property type="nucleotide sequence ID" value="NZ_JBGMEK010000087.1"/>
</dbReference>
<dbReference type="Pfam" id="PF00593">
    <property type="entry name" value="TonB_dep_Rec_b-barrel"/>
    <property type="match status" value="1"/>
</dbReference>
<gene>
    <name evidence="5" type="ORF">ACCI49_20830</name>
</gene>
<dbReference type="PANTHER" id="PTHR40980:SF3">
    <property type="entry name" value="TONB-DEPENDENT RECEPTOR-LIKE BETA-BARREL DOMAIN-CONTAINING PROTEIN"/>
    <property type="match status" value="1"/>
</dbReference>
<dbReference type="EMBL" id="JBGMEK010000087">
    <property type="protein sequence ID" value="MFA0813348.1"/>
    <property type="molecule type" value="Genomic_DNA"/>
</dbReference>
<dbReference type="PANTHER" id="PTHR40980">
    <property type="entry name" value="PLUG DOMAIN-CONTAINING PROTEIN"/>
    <property type="match status" value="1"/>
</dbReference>
<dbReference type="InterPro" id="IPR036942">
    <property type="entry name" value="Beta-barrel_TonB_sf"/>
</dbReference>
<dbReference type="NCBIfam" id="TIGR01782">
    <property type="entry name" value="TonB-Xanth-Caul"/>
    <property type="match status" value="1"/>
</dbReference>
<evidence type="ECO:0000256" key="3">
    <source>
        <dbReference type="ARBA" id="ARBA00023237"/>
    </source>
</evidence>
<evidence type="ECO:0000313" key="5">
    <source>
        <dbReference type="EMBL" id="MFA0813348.1"/>
    </source>
</evidence>
<dbReference type="SUPFAM" id="SSF56935">
    <property type="entry name" value="Porins"/>
    <property type="match status" value="1"/>
</dbReference>
<evidence type="ECO:0000313" key="6">
    <source>
        <dbReference type="Proteomes" id="UP001569428"/>
    </source>
</evidence>
<accession>A0ABV4P6M9</accession>
<evidence type="ECO:0000259" key="4">
    <source>
        <dbReference type="Pfam" id="PF00593"/>
    </source>
</evidence>
<protein>
    <submittedName>
        <fullName evidence="5">TonB-dependent receptor</fullName>
    </submittedName>
</protein>
<evidence type="ECO:0000256" key="1">
    <source>
        <dbReference type="ARBA" id="ARBA00004442"/>
    </source>
</evidence>
<dbReference type="Proteomes" id="UP001569428">
    <property type="component" value="Unassembled WGS sequence"/>
</dbReference>
<keyword evidence="6" id="KW-1185">Reference proteome</keyword>
<evidence type="ECO:0000256" key="2">
    <source>
        <dbReference type="ARBA" id="ARBA00023136"/>
    </source>
</evidence>
<sequence>MYGNGNGVLDNEEVGSAVRQIYNDRSRADFTQARLDGNFVFSEMHSIDFGIESRDMETRLQSSFYQELLAGGWGIANPGDVPAEYLSPINYADLFDGYDLSLNSNSQEFFDIVSDGQAVPLLIGYTGDAALIGEHLSSAAGLPWGVNPVDHLDRNIREKILAGYMQYNFYSEWQSMPINLIVGLRYEKTDITSTDLANIPTEVVWQSNNDFQIPAGAEPTLYSQEADYDHWLPNVDFDIEFMPGLKGRFSYSKTIARANYSEMGSAATGLNGPSLPTLLSGSVLGTAGSGNPGILPLESNNIDLSLEWYFDDSGYVSIGYFRKDVDNFIGSAAVDTNLYGLTDPSNGPRSQQAMDDLAEPINDTNLFSMVAANILGVGFYDYTAEEFENLVDVTGNPDDEPIMFRVSQPMSTESVVIDGWEMGVQYFLGDSGFGLQANYTIVNGDIEYDVNQDPDVDGGAQFALTGLSDTANLSLIYEDYGFSTRLSYNWRDEFLSGIEDGGKRPRYVEEYSQVDLSVGYEVNDNLKLSLEGINLLGEDQRQFGCTEDQLLRIEMLGPRYALSARYNF</sequence>
<name>A0ABV4P6M9_9GAMM</name>
<dbReference type="InterPro" id="IPR010104">
    <property type="entry name" value="TonB_rcpt_bac"/>
</dbReference>
<keyword evidence="3" id="KW-0998">Cell outer membrane</keyword>
<proteinExistence type="predicted"/>
<organism evidence="5 6">
    <name type="scientific">Microbulbifer epialgicus</name>
    <dbReference type="NCBI Taxonomy" id="393907"/>
    <lineage>
        <taxon>Bacteria</taxon>
        <taxon>Pseudomonadati</taxon>
        <taxon>Pseudomonadota</taxon>
        <taxon>Gammaproteobacteria</taxon>
        <taxon>Cellvibrionales</taxon>
        <taxon>Microbulbiferaceae</taxon>
        <taxon>Microbulbifer</taxon>
    </lineage>
</organism>